<evidence type="ECO:0000313" key="2">
    <source>
        <dbReference type="Proteomes" id="UP000807716"/>
    </source>
</evidence>
<sequence>MEDASKKRKEKLEALKKRKLAAVADGDGTTASLTFRNYTPINEDLKTESDIRATAPRAPEGVDTVEKQTEGVVEAVIQEDEKKRAQDVDIFSLAPMKPNWDLKRDIEPRLQKLEKRTRAAIIELIRKEKPDNLIMAD</sequence>
<reference evidence="1" key="1">
    <citation type="journal article" date="2020" name="Fungal Divers.">
        <title>Resolving the Mortierellaceae phylogeny through synthesis of multi-gene phylogenetics and phylogenomics.</title>
        <authorList>
            <person name="Vandepol N."/>
            <person name="Liber J."/>
            <person name="Desiro A."/>
            <person name="Na H."/>
            <person name="Kennedy M."/>
            <person name="Barry K."/>
            <person name="Grigoriev I.V."/>
            <person name="Miller A.N."/>
            <person name="O'Donnell K."/>
            <person name="Stajich J.E."/>
            <person name="Bonito G."/>
        </authorList>
    </citation>
    <scope>NUCLEOTIDE SEQUENCE</scope>
    <source>
        <strain evidence="1">BC1065</strain>
    </source>
</reference>
<evidence type="ECO:0000313" key="1">
    <source>
        <dbReference type="EMBL" id="KAG0263643.1"/>
    </source>
</evidence>
<keyword evidence="2" id="KW-1185">Reference proteome</keyword>
<dbReference type="Pfam" id="PF08315">
    <property type="entry name" value="cwf18"/>
    <property type="match status" value="1"/>
</dbReference>
<dbReference type="OrthoDB" id="10261348at2759"/>
<dbReference type="EMBL" id="JAAAJB010000157">
    <property type="protein sequence ID" value="KAG0263643.1"/>
    <property type="molecule type" value="Genomic_DNA"/>
</dbReference>
<protein>
    <recommendedName>
        <fullName evidence="3">Coiled-coil domain-containing protein 12</fullName>
    </recommendedName>
</protein>
<dbReference type="Proteomes" id="UP000807716">
    <property type="component" value="Unassembled WGS sequence"/>
</dbReference>
<dbReference type="GO" id="GO:0005684">
    <property type="term" value="C:U2-type spliceosomal complex"/>
    <property type="evidence" value="ECO:0007669"/>
    <property type="project" value="TreeGrafter"/>
</dbReference>
<gene>
    <name evidence="1" type="ORF">DFQ27_001654</name>
</gene>
<evidence type="ECO:0008006" key="3">
    <source>
        <dbReference type="Google" id="ProtNLM"/>
    </source>
</evidence>
<name>A0A9P6Q9S9_9FUNG</name>
<comment type="caution">
    <text evidence="1">The sequence shown here is derived from an EMBL/GenBank/DDBJ whole genome shotgun (WGS) entry which is preliminary data.</text>
</comment>
<dbReference type="AlphaFoldDB" id="A0A9P6Q9S9"/>
<accession>A0A9P6Q9S9</accession>
<dbReference type="InterPro" id="IPR013169">
    <property type="entry name" value="mRNA_splic_Cwf18-like"/>
</dbReference>
<dbReference type="PANTHER" id="PTHR31551">
    <property type="entry name" value="PRE-MRNA-SPLICING FACTOR CWF18"/>
    <property type="match status" value="1"/>
</dbReference>
<dbReference type="PANTHER" id="PTHR31551:SF1">
    <property type="entry name" value="COILED-COIL DOMAIN-CONTAINING PROTEIN 12"/>
    <property type="match status" value="1"/>
</dbReference>
<organism evidence="1 2">
    <name type="scientific">Actinomortierella ambigua</name>
    <dbReference type="NCBI Taxonomy" id="1343610"/>
    <lineage>
        <taxon>Eukaryota</taxon>
        <taxon>Fungi</taxon>
        <taxon>Fungi incertae sedis</taxon>
        <taxon>Mucoromycota</taxon>
        <taxon>Mortierellomycotina</taxon>
        <taxon>Mortierellomycetes</taxon>
        <taxon>Mortierellales</taxon>
        <taxon>Mortierellaceae</taxon>
        <taxon>Actinomortierella</taxon>
    </lineage>
</organism>
<dbReference type="GO" id="GO:0071014">
    <property type="term" value="C:post-mRNA release spliceosomal complex"/>
    <property type="evidence" value="ECO:0007669"/>
    <property type="project" value="TreeGrafter"/>
</dbReference>
<proteinExistence type="predicted"/>